<sequence length="654" mass="68636">MSFRSRLRHIWRIARWEVSLGSTSLDRRTLLAGVALLLVAGGIVGAGLALGVEGLSPTQDIYRVGIDDDSPYYDVVADDAALSPREPDREKLETGELDLLVAPAGNSGTVSLTLDGNDGEGVVEAGRLGQSTVSVAHAPTEKGTAALTTFRAAVQGYNDRLMALEPNETAAYPVSVRLQYRPQSSPTGTRGGNSSDTDAGRDDDTETESGDGANDDENGGSNEGSDGDQSTDDGTSDESTDDANLDVDDERDDPDVDDEGGSFLDGLLSGGNSQGSPAEISPPFPFSSLVLAFVFLVPMNFIIQAYGGTILNERINRRGELLLVAPIRRLDIVAGKTLPYLLAAVVAITGISLGVGGGLLSVAAVLPIALAFLASTFVGAMFARSFKELTFVTVTVSVFLTTYVFVPAIFTNVTPIALISPLTLVVMELQGEAVGLGGYVFATAPFFLGSAILFLLGVGVYREEDMFTQKAVPLKFLDAIDARLRGPKSVAIASALTIPFVFIGELLAIAALYVLPIEITVPLILVVIAAIEEVAKSIHIYAGIESDRFDRSIKTALLLGGLSGLGFFVGEKFTAIAQIVGLPELVLGQATLTPAGVTPATTLALFLGPLVLHTVTAAVSALGARKEFRWYLVAMLAATLVHAAYNFAVVSAYV</sequence>
<keyword evidence="2" id="KW-0812">Transmembrane</keyword>
<evidence type="ECO:0000256" key="2">
    <source>
        <dbReference type="SAM" id="Phobius"/>
    </source>
</evidence>
<accession>A0ABD6D4S1</accession>
<feature type="transmembrane region" description="Helical" evidence="2">
    <location>
        <begin position="389"/>
        <end position="419"/>
    </location>
</feature>
<feature type="transmembrane region" description="Helical" evidence="2">
    <location>
        <begin position="490"/>
        <end position="515"/>
    </location>
</feature>
<feature type="transmembrane region" description="Helical" evidence="2">
    <location>
        <begin position="556"/>
        <end position="580"/>
    </location>
</feature>
<gene>
    <name evidence="3" type="ORF">ACFSBW_05445</name>
</gene>
<name>A0ABD6D4S1_9EURY</name>
<feature type="transmembrane region" description="Helical" evidence="2">
    <location>
        <begin position="332"/>
        <end position="353"/>
    </location>
</feature>
<feature type="transmembrane region" description="Helical" evidence="2">
    <location>
        <begin position="289"/>
        <end position="311"/>
    </location>
</feature>
<evidence type="ECO:0000256" key="1">
    <source>
        <dbReference type="SAM" id="MobiDB-lite"/>
    </source>
</evidence>
<feature type="compositionally biased region" description="Acidic residues" evidence="1">
    <location>
        <begin position="201"/>
        <end position="218"/>
    </location>
</feature>
<dbReference type="AlphaFoldDB" id="A0ABD6D4S1"/>
<protein>
    <submittedName>
        <fullName evidence="3">PrsW family intramembrane metalloprotease</fullName>
    </submittedName>
</protein>
<organism evidence="3 4">
    <name type="scientific">Halohasta litorea</name>
    <dbReference type="NCBI Taxonomy" id="869891"/>
    <lineage>
        <taxon>Archaea</taxon>
        <taxon>Methanobacteriati</taxon>
        <taxon>Methanobacteriota</taxon>
        <taxon>Stenosarchaea group</taxon>
        <taxon>Halobacteria</taxon>
        <taxon>Halobacteriales</taxon>
        <taxon>Haloferacaceae</taxon>
        <taxon>Halohasta</taxon>
    </lineage>
</organism>
<keyword evidence="3" id="KW-0378">Hydrolase</keyword>
<dbReference type="PANTHER" id="PTHR43471">
    <property type="entry name" value="ABC TRANSPORTER PERMEASE"/>
    <property type="match status" value="1"/>
</dbReference>
<dbReference type="Proteomes" id="UP001597052">
    <property type="component" value="Unassembled WGS sequence"/>
</dbReference>
<keyword evidence="2" id="KW-0472">Membrane</keyword>
<comment type="caution">
    <text evidence="3">The sequence shown here is derived from an EMBL/GenBank/DDBJ whole genome shotgun (WGS) entry which is preliminary data.</text>
</comment>
<reference evidence="3 4" key="1">
    <citation type="journal article" date="2019" name="Int. J. Syst. Evol. Microbiol.">
        <title>The Global Catalogue of Microorganisms (GCM) 10K type strain sequencing project: providing services to taxonomists for standard genome sequencing and annotation.</title>
        <authorList>
            <consortium name="The Broad Institute Genomics Platform"/>
            <consortium name="The Broad Institute Genome Sequencing Center for Infectious Disease"/>
            <person name="Wu L."/>
            <person name="Ma J."/>
        </authorList>
    </citation>
    <scope>NUCLEOTIDE SEQUENCE [LARGE SCALE GENOMIC DNA]</scope>
    <source>
        <strain evidence="3 4">CGMCC 1.10593</strain>
    </source>
</reference>
<feature type="compositionally biased region" description="Acidic residues" evidence="1">
    <location>
        <begin position="225"/>
        <end position="260"/>
    </location>
</feature>
<feature type="transmembrane region" description="Helical" evidence="2">
    <location>
        <begin position="630"/>
        <end position="653"/>
    </location>
</feature>
<feature type="transmembrane region" description="Helical" evidence="2">
    <location>
        <begin position="600"/>
        <end position="623"/>
    </location>
</feature>
<keyword evidence="2" id="KW-1133">Transmembrane helix</keyword>
<feature type="transmembrane region" description="Helical" evidence="2">
    <location>
        <begin position="439"/>
        <end position="461"/>
    </location>
</feature>
<proteinExistence type="predicted"/>
<feature type="compositionally biased region" description="Polar residues" evidence="1">
    <location>
        <begin position="181"/>
        <end position="197"/>
    </location>
</feature>
<feature type="region of interest" description="Disordered" evidence="1">
    <location>
        <begin position="174"/>
        <end position="279"/>
    </location>
</feature>
<dbReference type="GO" id="GO:0008237">
    <property type="term" value="F:metallopeptidase activity"/>
    <property type="evidence" value="ECO:0007669"/>
    <property type="project" value="UniProtKB-KW"/>
</dbReference>
<feature type="transmembrane region" description="Helical" evidence="2">
    <location>
        <begin position="521"/>
        <end position="544"/>
    </location>
</feature>
<keyword evidence="3" id="KW-0645">Protease</keyword>
<evidence type="ECO:0000313" key="4">
    <source>
        <dbReference type="Proteomes" id="UP001597052"/>
    </source>
</evidence>
<feature type="transmembrane region" description="Helical" evidence="2">
    <location>
        <begin position="359"/>
        <end position="382"/>
    </location>
</feature>
<evidence type="ECO:0000313" key="3">
    <source>
        <dbReference type="EMBL" id="MFD1641319.1"/>
    </source>
</evidence>
<dbReference type="RefSeq" id="WP_256395020.1">
    <property type="nucleotide sequence ID" value="NZ_JANHDJ010000001.1"/>
</dbReference>
<dbReference type="EMBL" id="JBHUDM010000001">
    <property type="protein sequence ID" value="MFD1641319.1"/>
    <property type="molecule type" value="Genomic_DNA"/>
</dbReference>
<keyword evidence="3" id="KW-0482">Metalloprotease</keyword>
<keyword evidence="4" id="KW-1185">Reference proteome</keyword>